<dbReference type="PANTHER" id="PTHR38766">
    <property type="entry name" value="FLAGELLAR PROTEIN FLIO"/>
    <property type="match status" value="1"/>
</dbReference>
<evidence type="ECO:0000256" key="2">
    <source>
        <dbReference type="ARBA" id="ARBA00022692"/>
    </source>
</evidence>
<evidence type="ECO:0000256" key="5">
    <source>
        <dbReference type="ARBA" id="ARBA00023143"/>
    </source>
</evidence>
<dbReference type="RefSeq" id="WP_077243006.1">
    <property type="nucleotide sequence ID" value="NZ_FXTS01000001.1"/>
</dbReference>
<evidence type="ECO:0000256" key="6">
    <source>
        <dbReference type="ARBA" id="ARBA00037937"/>
    </source>
</evidence>
<comment type="similarity">
    <text evidence="6 7">Belongs to the FliO/MopB family.</text>
</comment>
<dbReference type="STRING" id="966.BTA35_0203480"/>
<keyword evidence="5 7" id="KW-0975">Bacterial flagellum</keyword>
<proteinExistence type="inferred from homology"/>
<comment type="subcellular location">
    <subcellularLocation>
        <location evidence="7">Cell membrane</location>
    </subcellularLocation>
    <subcellularLocation>
        <location evidence="7">Bacterial flagellum basal body</location>
    </subcellularLocation>
</comment>
<dbReference type="NCBIfam" id="TIGR03500">
    <property type="entry name" value="FliO_TIGR"/>
    <property type="match status" value="1"/>
</dbReference>
<keyword evidence="8" id="KW-0282">Flagellum</keyword>
<dbReference type="InterPro" id="IPR052205">
    <property type="entry name" value="FliO/MopB"/>
</dbReference>
<keyword evidence="1 7" id="KW-1003">Cell membrane</keyword>
<evidence type="ECO:0000256" key="1">
    <source>
        <dbReference type="ARBA" id="ARBA00022475"/>
    </source>
</evidence>
<gene>
    <name evidence="8" type="ORF">BTA35_0203480</name>
</gene>
<sequence>MVFILQNLKNKFIAEWKVYAFLLVGILGFGLSSQLRAQTVSDTGKALNSAESTVSGSEKTVGYSTGSPASGIEDVALSLAIVLILIFVLAWLVKRFAPGAGRVGSKHMQVLSTLPLEGKERLVLVDIAGTQMVLGISSERVECLHVFPDAVIKLSADTGENASFANILQGFKTGREKG</sequence>
<dbReference type="Proteomes" id="UP000190064">
    <property type="component" value="Unassembled WGS sequence"/>
</dbReference>
<evidence type="ECO:0000313" key="9">
    <source>
        <dbReference type="Proteomes" id="UP000190064"/>
    </source>
</evidence>
<keyword evidence="3 7" id="KW-1133">Transmembrane helix</keyword>
<evidence type="ECO:0000313" key="8">
    <source>
        <dbReference type="EMBL" id="OOV88568.1"/>
    </source>
</evidence>
<keyword evidence="8" id="KW-0966">Cell projection</keyword>
<keyword evidence="4 7" id="KW-0472">Membrane</keyword>
<evidence type="ECO:0000256" key="3">
    <source>
        <dbReference type="ARBA" id="ARBA00022989"/>
    </source>
</evidence>
<feature type="transmembrane region" description="Helical" evidence="7">
    <location>
        <begin position="75"/>
        <end position="93"/>
    </location>
</feature>
<dbReference type="EMBL" id="MTSD02000001">
    <property type="protein sequence ID" value="OOV88568.1"/>
    <property type="molecule type" value="Genomic_DNA"/>
</dbReference>
<reference evidence="8" key="1">
    <citation type="submission" date="2017-02" db="EMBL/GenBank/DDBJ databases">
        <title>Draft Genome Sequence of the Salt Water Bacterium Oceanospirillum linum ATCC 11336.</title>
        <authorList>
            <person name="Trachtenberg A.M."/>
            <person name="Carney J.G."/>
            <person name="Linnane J.D."/>
            <person name="Rheaume B.A."/>
            <person name="Pitts N.L."/>
            <person name="Mykles D.L."/>
            <person name="Maclea K.S."/>
        </authorList>
    </citation>
    <scope>NUCLEOTIDE SEQUENCE [LARGE SCALE GENOMIC DNA]</scope>
    <source>
        <strain evidence="8">ATCC 11336</strain>
    </source>
</reference>
<dbReference type="GO" id="GO:0044781">
    <property type="term" value="P:bacterial-type flagellum organization"/>
    <property type="evidence" value="ECO:0007669"/>
    <property type="project" value="UniProtKB-UniRule"/>
</dbReference>
<organism evidence="8 9">
    <name type="scientific">Oceanospirillum linum</name>
    <dbReference type="NCBI Taxonomy" id="966"/>
    <lineage>
        <taxon>Bacteria</taxon>
        <taxon>Pseudomonadati</taxon>
        <taxon>Pseudomonadota</taxon>
        <taxon>Gammaproteobacteria</taxon>
        <taxon>Oceanospirillales</taxon>
        <taxon>Oceanospirillaceae</taxon>
        <taxon>Oceanospirillum</taxon>
    </lineage>
</organism>
<name>A0A1T1HFB0_OCELI</name>
<accession>A0A1T1HFB0</accession>
<dbReference type="Pfam" id="PF04347">
    <property type="entry name" value="FliO"/>
    <property type="match status" value="1"/>
</dbReference>
<evidence type="ECO:0000256" key="7">
    <source>
        <dbReference type="RuleBase" id="RU362064"/>
    </source>
</evidence>
<dbReference type="GO" id="GO:0009425">
    <property type="term" value="C:bacterial-type flagellum basal body"/>
    <property type="evidence" value="ECO:0007669"/>
    <property type="project" value="UniProtKB-SubCell"/>
</dbReference>
<keyword evidence="9" id="KW-1185">Reference proteome</keyword>
<dbReference type="AlphaFoldDB" id="A0A1T1HFB0"/>
<dbReference type="PANTHER" id="PTHR38766:SF1">
    <property type="entry name" value="FLAGELLAR PROTEIN FLIO"/>
    <property type="match status" value="1"/>
</dbReference>
<evidence type="ECO:0000256" key="4">
    <source>
        <dbReference type="ARBA" id="ARBA00023136"/>
    </source>
</evidence>
<dbReference type="InterPro" id="IPR022781">
    <property type="entry name" value="Flagellar_biosynth_FliO"/>
</dbReference>
<dbReference type="GO" id="GO:0005886">
    <property type="term" value="C:plasma membrane"/>
    <property type="evidence" value="ECO:0007669"/>
    <property type="project" value="UniProtKB-SubCell"/>
</dbReference>
<keyword evidence="8" id="KW-0969">Cilium</keyword>
<comment type="caution">
    <text evidence="8">The sequence shown here is derived from an EMBL/GenBank/DDBJ whole genome shotgun (WGS) entry which is preliminary data.</text>
</comment>
<keyword evidence="2 7" id="KW-0812">Transmembrane</keyword>
<protein>
    <recommendedName>
        <fullName evidence="7">Flagellar protein</fullName>
    </recommendedName>
</protein>